<dbReference type="GO" id="GO:0061630">
    <property type="term" value="F:ubiquitin protein ligase activity"/>
    <property type="evidence" value="ECO:0007669"/>
    <property type="project" value="InterPro"/>
</dbReference>
<organism evidence="1 2">
    <name type="scientific">Parnassius mnemosyne</name>
    <name type="common">clouded apollo</name>
    <dbReference type="NCBI Taxonomy" id="213953"/>
    <lineage>
        <taxon>Eukaryota</taxon>
        <taxon>Metazoa</taxon>
        <taxon>Ecdysozoa</taxon>
        <taxon>Arthropoda</taxon>
        <taxon>Hexapoda</taxon>
        <taxon>Insecta</taxon>
        <taxon>Pterygota</taxon>
        <taxon>Neoptera</taxon>
        <taxon>Endopterygota</taxon>
        <taxon>Lepidoptera</taxon>
        <taxon>Glossata</taxon>
        <taxon>Ditrysia</taxon>
        <taxon>Papilionoidea</taxon>
        <taxon>Papilionidae</taxon>
        <taxon>Parnassiinae</taxon>
        <taxon>Parnassini</taxon>
        <taxon>Parnassius</taxon>
        <taxon>Driopa</taxon>
    </lineage>
</organism>
<dbReference type="AlphaFoldDB" id="A0AAV1M079"/>
<protein>
    <recommendedName>
        <fullName evidence="3">E3 ubiquitin-protein ligase RNF180</fullName>
    </recommendedName>
</protein>
<gene>
    <name evidence="1" type="ORF">PARMNEM_LOCUS18635</name>
</gene>
<sequence>MELRNNSVVIKCHKCRHVLLNDLNIAHNKQLCDSKGCDNFDVKKFIYLHEDKIPSWIKRKVENEQWTKGKLHCENCGCKVGSFDFISGRKCDCGMAVLPPIHFVTSQVDIALPLIHLLNK</sequence>
<proteinExistence type="predicted"/>
<dbReference type="InterPro" id="IPR033263">
    <property type="entry name" value="RNF180"/>
</dbReference>
<keyword evidence="2" id="KW-1185">Reference proteome</keyword>
<dbReference type="GO" id="GO:0042428">
    <property type="term" value="P:serotonin metabolic process"/>
    <property type="evidence" value="ECO:0007669"/>
    <property type="project" value="TreeGrafter"/>
</dbReference>
<comment type="caution">
    <text evidence="1">The sequence shown here is derived from an EMBL/GenBank/DDBJ whole genome shotgun (WGS) entry which is preliminary data.</text>
</comment>
<reference evidence="1 2" key="1">
    <citation type="submission" date="2023-11" db="EMBL/GenBank/DDBJ databases">
        <authorList>
            <person name="Hedman E."/>
            <person name="Englund M."/>
            <person name="Stromberg M."/>
            <person name="Nyberg Akerstrom W."/>
            <person name="Nylinder S."/>
            <person name="Jareborg N."/>
            <person name="Kallberg Y."/>
            <person name="Kronander E."/>
        </authorList>
    </citation>
    <scope>NUCLEOTIDE SEQUENCE [LARGE SCALE GENOMIC DNA]</scope>
</reference>
<dbReference type="Proteomes" id="UP001314205">
    <property type="component" value="Unassembled WGS sequence"/>
</dbReference>
<dbReference type="GO" id="GO:0000209">
    <property type="term" value="P:protein polyubiquitination"/>
    <property type="evidence" value="ECO:0007669"/>
    <property type="project" value="InterPro"/>
</dbReference>
<dbReference type="PANTHER" id="PTHR46717:SF1">
    <property type="entry name" value="E3 UBIQUITIN-PROTEIN LIGASE RNF180"/>
    <property type="match status" value="1"/>
</dbReference>
<dbReference type="GO" id="GO:0032436">
    <property type="term" value="P:positive regulation of proteasomal ubiquitin-dependent protein catabolic process"/>
    <property type="evidence" value="ECO:0007669"/>
    <property type="project" value="TreeGrafter"/>
</dbReference>
<evidence type="ECO:0008006" key="3">
    <source>
        <dbReference type="Google" id="ProtNLM"/>
    </source>
</evidence>
<evidence type="ECO:0000313" key="1">
    <source>
        <dbReference type="EMBL" id="CAK1599794.1"/>
    </source>
</evidence>
<dbReference type="GO" id="GO:0042415">
    <property type="term" value="P:norepinephrine metabolic process"/>
    <property type="evidence" value="ECO:0007669"/>
    <property type="project" value="TreeGrafter"/>
</dbReference>
<evidence type="ECO:0000313" key="2">
    <source>
        <dbReference type="Proteomes" id="UP001314205"/>
    </source>
</evidence>
<dbReference type="EMBL" id="CAVLGL010000115">
    <property type="protein sequence ID" value="CAK1599794.1"/>
    <property type="molecule type" value="Genomic_DNA"/>
</dbReference>
<accession>A0AAV1M079</accession>
<dbReference type="GO" id="GO:0005789">
    <property type="term" value="C:endoplasmic reticulum membrane"/>
    <property type="evidence" value="ECO:0007669"/>
    <property type="project" value="TreeGrafter"/>
</dbReference>
<name>A0AAV1M079_9NEOP</name>
<dbReference type="GO" id="GO:0031624">
    <property type="term" value="F:ubiquitin conjugating enzyme binding"/>
    <property type="evidence" value="ECO:0007669"/>
    <property type="project" value="TreeGrafter"/>
</dbReference>
<dbReference type="PANTHER" id="PTHR46717">
    <property type="entry name" value="E3 UBIQUITIN-PROTEIN LIGASE RNF180"/>
    <property type="match status" value="1"/>
</dbReference>